<sequence length="173" mass="21048">MTSTKNNIDFGIDSRYRSKTEKDSESNQLMKARLKRQQNLSKEQINNARLMQLKLRMEDYLQNPAYDAKNYFTQFLKQYVDSLYSKRSNFAHDINITPNLLSKILNNYREPNQEFFYRLMIHSEKVFQHIGEFQKKLWIQVYYHEKICDTMFDQNNWRPKIEKQIKLSELTIK</sequence>
<evidence type="ECO:0000313" key="1">
    <source>
        <dbReference type="EMBL" id="MVZ62489.1"/>
    </source>
</evidence>
<reference evidence="1 2" key="1">
    <citation type="submission" date="2019-12" db="EMBL/GenBank/DDBJ databases">
        <authorList>
            <person name="Dong K."/>
        </authorList>
    </citation>
    <scope>NUCLEOTIDE SEQUENCE [LARGE SCALE GENOMIC DNA]</scope>
    <source>
        <strain evidence="1 2">JCM 31225</strain>
    </source>
</reference>
<comment type="caution">
    <text evidence="1">The sequence shown here is derived from an EMBL/GenBank/DDBJ whole genome shotgun (WGS) entry which is preliminary data.</text>
</comment>
<organism evidence="1 2">
    <name type="scientific">Sphingobacterium humi</name>
    <dbReference type="NCBI Taxonomy" id="1796905"/>
    <lineage>
        <taxon>Bacteria</taxon>
        <taxon>Pseudomonadati</taxon>
        <taxon>Bacteroidota</taxon>
        <taxon>Sphingobacteriia</taxon>
        <taxon>Sphingobacteriales</taxon>
        <taxon>Sphingobacteriaceae</taxon>
        <taxon>Sphingobacterium</taxon>
    </lineage>
</organism>
<dbReference type="Proteomes" id="UP000435036">
    <property type="component" value="Unassembled WGS sequence"/>
</dbReference>
<dbReference type="OrthoDB" id="1493507at2"/>
<accession>A0A6N8L0F4</accession>
<proteinExistence type="predicted"/>
<evidence type="ECO:0000313" key="2">
    <source>
        <dbReference type="Proteomes" id="UP000435036"/>
    </source>
</evidence>
<dbReference type="RefSeq" id="WP_160369218.1">
    <property type="nucleotide sequence ID" value="NZ_WSQA01000007.1"/>
</dbReference>
<gene>
    <name evidence="1" type="ORF">GQF63_10680</name>
</gene>
<dbReference type="EMBL" id="WSQA01000007">
    <property type="protein sequence ID" value="MVZ62489.1"/>
    <property type="molecule type" value="Genomic_DNA"/>
</dbReference>
<keyword evidence="2" id="KW-1185">Reference proteome</keyword>
<protein>
    <submittedName>
        <fullName evidence="1">Uncharacterized protein</fullName>
    </submittedName>
</protein>
<dbReference type="AlphaFoldDB" id="A0A6N8L0F4"/>
<name>A0A6N8L0F4_9SPHI</name>